<dbReference type="PANTHER" id="PTHR30469:SF33">
    <property type="entry name" value="SLR1207 PROTEIN"/>
    <property type="match status" value="1"/>
</dbReference>
<reference evidence="4 5" key="1">
    <citation type="journal article" date="2021" name="Sci. Rep.">
        <title>The distribution of antibiotic resistance genes in chicken gut microbiota commensals.</title>
        <authorList>
            <person name="Juricova H."/>
            <person name="Matiasovicova J."/>
            <person name="Kubasova T."/>
            <person name="Cejkova D."/>
            <person name="Rychlik I."/>
        </authorList>
    </citation>
    <scope>NUCLEOTIDE SEQUENCE [LARGE SCALE GENOMIC DNA]</scope>
    <source>
        <strain evidence="4 5">An431b</strain>
    </source>
</reference>
<dbReference type="Gene3D" id="2.40.420.20">
    <property type="match status" value="1"/>
</dbReference>
<feature type="domain" description="Multidrug resistance protein MdtA-like barrel-sandwich hybrid" evidence="1">
    <location>
        <begin position="63"/>
        <end position="236"/>
    </location>
</feature>
<evidence type="ECO:0000259" key="3">
    <source>
        <dbReference type="Pfam" id="PF25990"/>
    </source>
</evidence>
<dbReference type="Gene3D" id="2.40.30.170">
    <property type="match status" value="1"/>
</dbReference>
<gene>
    <name evidence="4" type="ORF">H9X83_10740</name>
</gene>
<dbReference type="InterPro" id="IPR058637">
    <property type="entry name" value="YknX-like_C"/>
</dbReference>
<dbReference type="RefSeq" id="WP_205134253.1">
    <property type="nucleotide sequence ID" value="NZ_JACSNT010000015.1"/>
</dbReference>
<organism evidence="4 5">
    <name type="scientific">Anaerotignum lactatifermentans</name>
    <dbReference type="NCBI Taxonomy" id="160404"/>
    <lineage>
        <taxon>Bacteria</taxon>
        <taxon>Bacillati</taxon>
        <taxon>Bacillota</taxon>
        <taxon>Clostridia</taxon>
        <taxon>Lachnospirales</taxon>
        <taxon>Anaerotignaceae</taxon>
        <taxon>Anaerotignum</taxon>
    </lineage>
</organism>
<dbReference type="SUPFAM" id="SSF111369">
    <property type="entry name" value="HlyD-like secretion proteins"/>
    <property type="match status" value="1"/>
</dbReference>
<evidence type="ECO:0000313" key="5">
    <source>
        <dbReference type="Proteomes" id="UP000729290"/>
    </source>
</evidence>
<evidence type="ECO:0000259" key="2">
    <source>
        <dbReference type="Pfam" id="PF25989"/>
    </source>
</evidence>
<dbReference type="PRINTS" id="PR01490">
    <property type="entry name" value="RTXTOXIND"/>
</dbReference>
<accession>A0ABS2GDQ8</accession>
<evidence type="ECO:0000259" key="1">
    <source>
        <dbReference type="Pfam" id="PF25917"/>
    </source>
</evidence>
<dbReference type="InterPro" id="IPR058636">
    <property type="entry name" value="Beta-barrel_YknX"/>
</dbReference>
<dbReference type="Gene3D" id="2.40.50.100">
    <property type="match status" value="1"/>
</dbReference>
<dbReference type="EMBL" id="JACSNV010000017">
    <property type="protein sequence ID" value="MBM6878629.1"/>
    <property type="molecule type" value="Genomic_DNA"/>
</dbReference>
<dbReference type="Pfam" id="PF25989">
    <property type="entry name" value="YknX_C"/>
    <property type="match status" value="1"/>
</dbReference>
<sequence>MKLTKKKILLGVAIAVVVIGGAKMALGAKNAKPAGTPVMTAAVTKGDLSQTLKQKAVLEGTESIEVVSKLHYKIQELLVKEGDKVTKGQLLAVLDSSNLQQEISLTQGDLKLLEYQQQETLDSRQKEYDNALAVKNEAQKAYDKAAALYKAGAGTEQEMDNAKSTLEKAQRDLDAIPTENGKAVLTDSERQTRSNTLQKASVQAQTLNDCQIRSSISGTVTRVNTKVGRFADETENSKPMFVIEDIDHLQMKVLVSENDIDQVEVGQKVEIRAEILEGDTVSGVVERISPTGEQKNSSSSERVIPVYIRVEGENEKLIAGITAEATILIASAKDALIVPIEAVGQQVDGTTAVYTVTEEGVVHIVPVTVGLETDLEAELKDCQIPEGTKVILNPSANLTEGMMVAVQ</sequence>
<dbReference type="PANTHER" id="PTHR30469">
    <property type="entry name" value="MULTIDRUG RESISTANCE PROTEIN MDTA"/>
    <property type="match status" value="1"/>
</dbReference>
<proteinExistence type="predicted"/>
<comment type="caution">
    <text evidence="4">The sequence shown here is derived from an EMBL/GenBank/DDBJ whole genome shotgun (WGS) entry which is preliminary data.</text>
</comment>
<evidence type="ECO:0000313" key="4">
    <source>
        <dbReference type="EMBL" id="MBM6878629.1"/>
    </source>
</evidence>
<dbReference type="Proteomes" id="UP000729290">
    <property type="component" value="Unassembled WGS sequence"/>
</dbReference>
<name>A0ABS2GDQ8_9FIRM</name>
<dbReference type="Gene3D" id="1.10.287.470">
    <property type="entry name" value="Helix hairpin bin"/>
    <property type="match status" value="1"/>
</dbReference>
<feature type="domain" description="YknX-like beta-barrel" evidence="3">
    <location>
        <begin position="250"/>
        <end position="325"/>
    </location>
</feature>
<dbReference type="Pfam" id="PF25917">
    <property type="entry name" value="BSH_RND"/>
    <property type="match status" value="1"/>
</dbReference>
<keyword evidence="5" id="KW-1185">Reference proteome</keyword>
<feature type="domain" description="YknX-like C-terminal permuted SH3-like" evidence="2">
    <location>
        <begin position="336"/>
        <end position="406"/>
    </location>
</feature>
<protein>
    <submittedName>
        <fullName evidence="4">HlyD family efflux transporter periplasmic adaptor subunit</fullName>
    </submittedName>
</protein>
<dbReference type="Pfam" id="PF25990">
    <property type="entry name" value="Beta-barrel_YknX"/>
    <property type="match status" value="1"/>
</dbReference>
<dbReference type="InterPro" id="IPR058625">
    <property type="entry name" value="MdtA-like_BSH"/>
</dbReference>